<accession>A0A543EUH3</accession>
<dbReference type="PANTHER" id="PTHR18964:SF149">
    <property type="entry name" value="BIFUNCTIONAL UDP-N-ACETYLGLUCOSAMINE 2-EPIMERASE_N-ACETYLMANNOSAMINE KINASE"/>
    <property type="match status" value="1"/>
</dbReference>
<organism evidence="2 3">
    <name type="scientific">Microbacterium kyungheense</name>
    <dbReference type="NCBI Taxonomy" id="1263636"/>
    <lineage>
        <taxon>Bacteria</taxon>
        <taxon>Bacillati</taxon>
        <taxon>Actinomycetota</taxon>
        <taxon>Actinomycetes</taxon>
        <taxon>Micrococcales</taxon>
        <taxon>Microbacteriaceae</taxon>
        <taxon>Microbacterium</taxon>
    </lineage>
</organism>
<dbReference type="InterPro" id="IPR049874">
    <property type="entry name" value="ROK_cs"/>
</dbReference>
<name>A0A543EUH3_9MICO</name>
<dbReference type="SUPFAM" id="SSF53067">
    <property type="entry name" value="Actin-like ATPase domain"/>
    <property type="match status" value="1"/>
</dbReference>
<dbReference type="PROSITE" id="PS01125">
    <property type="entry name" value="ROK"/>
    <property type="match status" value="1"/>
</dbReference>
<evidence type="ECO:0000256" key="1">
    <source>
        <dbReference type="ARBA" id="ARBA00006479"/>
    </source>
</evidence>
<dbReference type="RefSeq" id="WP_141895051.1">
    <property type="nucleotide sequence ID" value="NZ_BAABLH010000002.1"/>
</dbReference>
<dbReference type="Proteomes" id="UP000320235">
    <property type="component" value="Unassembled WGS sequence"/>
</dbReference>
<dbReference type="InterPro" id="IPR036388">
    <property type="entry name" value="WH-like_DNA-bd_sf"/>
</dbReference>
<gene>
    <name evidence="2" type="ORF">FB391_2683</name>
</gene>
<sequence>MGVLRRTSRDIRSDSRLDVLHAVLSAGETTRNELTQTTGLSPATVATVVGDLIGEGIVVETKVTAGRIGRPTATLAMNGARGRVVGVDVAETYIRAVVFDAALTPLAHAQVARDEHVLDPDSVVEGIGRAVELVLAEGDVGRDEVLGVGVSLPGLVQGPNTVSVVVPNWTWHELELDRLRERVGMPLVIDNPLKAMATAELWLGRGRYFSSLATINLGTGVGAGIVLERRILRGATNSAGEWGHSLLVLDGRRCRCGRQGCVEAYVGVPGIQQTLREIDPGHALVRLEAQSDFIAALARAADSAEPDPAVDETIARTAYYLGSALADLVAVVNPEVVVLTGWTTWALGDKLLPATRRHLQEQAPGWSARDLLLEVSTVEGNSVATGVATTALERYLADVGLLTTQIPIAL</sequence>
<dbReference type="EMBL" id="VFPE01000003">
    <property type="protein sequence ID" value="TQM25219.1"/>
    <property type="molecule type" value="Genomic_DNA"/>
</dbReference>
<keyword evidence="3" id="KW-1185">Reference proteome</keyword>
<proteinExistence type="inferred from homology"/>
<dbReference type="InterPro" id="IPR043129">
    <property type="entry name" value="ATPase_NBD"/>
</dbReference>
<evidence type="ECO:0000313" key="2">
    <source>
        <dbReference type="EMBL" id="TQM25219.1"/>
    </source>
</evidence>
<comment type="caution">
    <text evidence="2">The sequence shown here is derived from an EMBL/GenBank/DDBJ whole genome shotgun (WGS) entry which is preliminary data.</text>
</comment>
<dbReference type="InterPro" id="IPR000600">
    <property type="entry name" value="ROK"/>
</dbReference>
<evidence type="ECO:0000313" key="3">
    <source>
        <dbReference type="Proteomes" id="UP000320235"/>
    </source>
</evidence>
<comment type="similarity">
    <text evidence="1">Belongs to the ROK (NagC/XylR) family.</text>
</comment>
<dbReference type="OrthoDB" id="3534172at2"/>
<dbReference type="AlphaFoldDB" id="A0A543EUH3"/>
<dbReference type="InterPro" id="IPR036390">
    <property type="entry name" value="WH_DNA-bd_sf"/>
</dbReference>
<dbReference type="Pfam" id="PF00480">
    <property type="entry name" value="ROK"/>
    <property type="match status" value="1"/>
</dbReference>
<keyword evidence="2" id="KW-0418">Kinase</keyword>
<dbReference type="GO" id="GO:0016301">
    <property type="term" value="F:kinase activity"/>
    <property type="evidence" value="ECO:0007669"/>
    <property type="project" value="UniProtKB-KW"/>
</dbReference>
<dbReference type="PANTHER" id="PTHR18964">
    <property type="entry name" value="ROK (REPRESSOR, ORF, KINASE) FAMILY"/>
    <property type="match status" value="1"/>
</dbReference>
<reference evidence="2 3" key="1">
    <citation type="submission" date="2019-06" db="EMBL/GenBank/DDBJ databases">
        <title>Sequencing the genomes of 1000 actinobacteria strains.</title>
        <authorList>
            <person name="Klenk H.-P."/>
        </authorList>
    </citation>
    <scope>NUCLEOTIDE SEQUENCE [LARGE SCALE GENOMIC DNA]</scope>
    <source>
        <strain evidence="2 3">DSM 105492</strain>
    </source>
</reference>
<dbReference type="Gene3D" id="3.30.420.40">
    <property type="match status" value="2"/>
</dbReference>
<dbReference type="Gene3D" id="1.10.10.10">
    <property type="entry name" value="Winged helix-like DNA-binding domain superfamily/Winged helix DNA-binding domain"/>
    <property type="match status" value="1"/>
</dbReference>
<dbReference type="SUPFAM" id="SSF46785">
    <property type="entry name" value="Winged helix' DNA-binding domain"/>
    <property type="match status" value="1"/>
</dbReference>
<keyword evidence="2" id="KW-0808">Transferase</keyword>
<protein>
    <submittedName>
        <fullName evidence="2">Putative NBD/HSP70 family sugar kinase</fullName>
    </submittedName>
</protein>